<dbReference type="GO" id="GO:0016579">
    <property type="term" value="P:protein deubiquitination"/>
    <property type="evidence" value="ECO:0007669"/>
    <property type="project" value="InterPro"/>
</dbReference>
<dbReference type="GO" id="GO:0005829">
    <property type="term" value="C:cytosol"/>
    <property type="evidence" value="ECO:0007669"/>
    <property type="project" value="TreeGrafter"/>
</dbReference>
<protein>
    <submittedName>
        <fullName evidence="4">Ubiquitin carboxyl-terminal hydrolase</fullName>
    </submittedName>
</protein>
<dbReference type="InterPro" id="IPR028889">
    <property type="entry name" value="USP"/>
</dbReference>
<dbReference type="Pfam" id="PF00443">
    <property type="entry name" value="UCH"/>
    <property type="match status" value="1"/>
</dbReference>
<evidence type="ECO:0000313" key="5">
    <source>
        <dbReference type="Proteomes" id="UP001146793"/>
    </source>
</evidence>
<organism evidence="4 5">
    <name type="scientific">Anaeramoeba flamelloides</name>
    <dbReference type="NCBI Taxonomy" id="1746091"/>
    <lineage>
        <taxon>Eukaryota</taxon>
        <taxon>Metamonada</taxon>
        <taxon>Anaeramoebidae</taxon>
        <taxon>Anaeramoeba</taxon>
    </lineage>
</organism>
<dbReference type="InterPro" id="IPR001394">
    <property type="entry name" value="Peptidase_C19_UCH"/>
</dbReference>
<feature type="domain" description="USP" evidence="3">
    <location>
        <begin position="270"/>
        <end position="624"/>
    </location>
</feature>
<dbReference type="InterPro" id="IPR049407">
    <property type="entry name" value="Usp38-like_N"/>
</dbReference>
<gene>
    <name evidence="4" type="ORF">M0812_04825</name>
</gene>
<dbReference type="GO" id="GO:0004843">
    <property type="term" value="F:cysteine-type deubiquitinase activity"/>
    <property type="evidence" value="ECO:0007669"/>
    <property type="project" value="InterPro"/>
</dbReference>
<name>A0AAV8AE60_9EUKA</name>
<feature type="region of interest" description="Disordered" evidence="1">
    <location>
        <begin position="450"/>
        <end position="476"/>
    </location>
</feature>
<comment type="caution">
    <text evidence="4">The sequence shown here is derived from an EMBL/GenBank/DDBJ whole genome shotgun (WGS) entry which is preliminary data.</text>
</comment>
<reference evidence="4" key="1">
    <citation type="submission" date="2022-08" db="EMBL/GenBank/DDBJ databases">
        <title>Novel sulphate-reducing endosymbionts in the free-living metamonad Anaeramoeba.</title>
        <authorList>
            <person name="Jerlstrom-Hultqvist J."/>
            <person name="Cepicka I."/>
            <person name="Gallot-Lavallee L."/>
            <person name="Salas-Leiva D."/>
            <person name="Curtis B.A."/>
            <person name="Zahonova K."/>
            <person name="Pipaliya S."/>
            <person name="Dacks J."/>
            <person name="Roger A.J."/>
        </authorList>
    </citation>
    <scope>NUCLEOTIDE SEQUENCE</scope>
    <source>
        <strain evidence="4">Busselton2</strain>
    </source>
</reference>
<keyword evidence="2" id="KW-1133">Transmembrane helix</keyword>
<feature type="region of interest" description="Disordered" evidence="1">
    <location>
        <begin position="309"/>
        <end position="345"/>
    </location>
</feature>
<dbReference type="SUPFAM" id="SSF54001">
    <property type="entry name" value="Cysteine proteinases"/>
    <property type="match status" value="1"/>
</dbReference>
<dbReference type="Proteomes" id="UP001146793">
    <property type="component" value="Unassembled WGS sequence"/>
</dbReference>
<feature type="transmembrane region" description="Helical" evidence="2">
    <location>
        <begin position="152"/>
        <end position="171"/>
    </location>
</feature>
<dbReference type="InterPro" id="IPR038765">
    <property type="entry name" value="Papain-like_cys_pep_sf"/>
</dbReference>
<dbReference type="AlphaFoldDB" id="A0AAV8AE60"/>
<evidence type="ECO:0000256" key="2">
    <source>
        <dbReference type="SAM" id="Phobius"/>
    </source>
</evidence>
<keyword evidence="2" id="KW-0472">Membrane</keyword>
<dbReference type="EMBL" id="JANTQA010000010">
    <property type="protein sequence ID" value="KAJ3451155.1"/>
    <property type="molecule type" value="Genomic_DNA"/>
</dbReference>
<dbReference type="PROSITE" id="PS50235">
    <property type="entry name" value="USP_3"/>
    <property type="match status" value="1"/>
</dbReference>
<evidence type="ECO:0000313" key="4">
    <source>
        <dbReference type="EMBL" id="KAJ3451155.1"/>
    </source>
</evidence>
<dbReference type="PANTHER" id="PTHR24006">
    <property type="entry name" value="UBIQUITIN CARBOXYL-TERMINAL HYDROLASE"/>
    <property type="match status" value="1"/>
</dbReference>
<sequence>MKPPTVTEIKTIRQYQEDFQNIVSNYLNSVDLNLLTNTFYQIMKIITIQQFNNFSNFENLKIFLRKIPIHLSYHIGIYFRNLQMFQYKFNILLFRILHWEIDEFISNWLIEFINYYCERGNYQDLLGLLTLKFRNVFLQLFDAKLKLGAFPFIKFVLLGITVSPFLFHLIIKDYYKLLKSLENSKDLQHKKFFKTLLLLINCLIYKFRGFPELYEPFVYFLNKYEKPTERRMKEIWENNSWFKSFDNQSLSKVYDYSENFIEQERSVEGVGLKNLGNTCFINAFIQSLFLLKSFRNELLKLNLSNKKNKNKNNFNPNQIQSENDNDNENENENESDSEGENENINNYYSENNKNIIINQELQKIFAYLLLSKRAAISITPFLEKLPNRYANRTQQDSSEFGIFLLESLNETIRKKYFGGIQEMSIICSECNNITKKKEEFIQLMLPLPQPGSGSGSGSGSESESESKLLSKSKPNKKKIPTIQQLLKELSKPEILDGDDMYFCSKCNKKCVATRKNQITKYPRYLFITLNRFIFNKKTLSIEKNLSEILPEENFQFDKVNLTFSSAIIHSGYSSNSGHYFTYGKNKNWVLFNDSLVKPTSFEKLKSVQKFFSYDTPYIYFYKTNQMIEEEEKKEETNEKVINKDLLNVITRDNQLFLKQIQDQTNKKKLFSTTSLKK</sequence>
<dbReference type="PANTHER" id="PTHR24006:SF905">
    <property type="entry name" value="UBIQUITIN CARBOXYL-TERMINAL HYDROLASE 1"/>
    <property type="match status" value="1"/>
</dbReference>
<dbReference type="InterPro" id="IPR050164">
    <property type="entry name" value="Peptidase_C19"/>
</dbReference>
<dbReference type="PROSITE" id="PS00972">
    <property type="entry name" value="USP_1"/>
    <property type="match status" value="1"/>
</dbReference>
<feature type="compositionally biased region" description="Acidic residues" evidence="1">
    <location>
        <begin position="323"/>
        <end position="341"/>
    </location>
</feature>
<dbReference type="Pfam" id="PF21246">
    <property type="entry name" value="Usp38-like_N"/>
    <property type="match status" value="1"/>
</dbReference>
<dbReference type="GO" id="GO:0005634">
    <property type="term" value="C:nucleus"/>
    <property type="evidence" value="ECO:0007669"/>
    <property type="project" value="TreeGrafter"/>
</dbReference>
<keyword evidence="2" id="KW-0812">Transmembrane</keyword>
<dbReference type="InterPro" id="IPR018200">
    <property type="entry name" value="USP_CS"/>
</dbReference>
<evidence type="ECO:0000259" key="3">
    <source>
        <dbReference type="PROSITE" id="PS50235"/>
    </source>
</evidence>
<evidence type="ECO:0000256" key="1">
    <source>
        <dbReference type="SAM" id="MobiDB-lite"/>
    </source>
</evidence>
<accession>A0AAV8AE60</accession>
<proteinExistence type="predicted"/>
<feature type="transmembrane region" description="Helical" evidence="2">
    <location>
        <begin position="192"/>
        <end position="210"/>
    </location>
</feature>
<keyword evidence="4" id="KW-0378">Hydrolase</keyword>
<dbReference type="Gene3D" id="3.90.70.10">
    <property type="entry name" value="Cysteine proteinases"/>
    <property type="match status" value="1"/>
</dbReference>